<dbReference type="AlphaFoldDB" id="A0A1V1NZP4"/>
<keyword evidence="1" id="KW-0472">Membrane</keyword>
<gene>
    <name evidence="2" type="ORF">OMM_04843</name>
</gene>
<name>A0A1V1NZP4_9BACT</name>
<proteinExistence type="predicted"/>
<protein>
    <recommendedName>
        <fullName evidence="4">Cadherin domain-containing protein</fullName>
    </recommendedName>
</protein>
<dbReference type="Proteomes" id="UP000189670">
    <property type="component" value="Unassembled WGS sequence"/>
</dbReference>
<dbReference type="EMBL" id="ATBP01001136">
    <property type="protein sequence ID" value="ETR67975.1"/>
    <property type="molecule type" value="Genomic_DNA"/>
</dbReference>
<sequence length="670" mass="74868">MSSVSFAQNNDIFYCGAFQSSSENLCELNPFHWFCNKRQLYTPTIDFNPSDEMDIHKSENAYPKITNNGQTNGTHFLPDIFISHMSSDGTYKGTKTYGELNKGFIPISMKIHNDFIYLSGAFMDVQTQHTQSFLIKTPMNCNEGISGSSLVWRSTDHNQSAPIDMVIDEQGKIFLASIENFANSISELYYGNISLPEIRSNTDGVLKGVITRIDAAFQETKIYQCSADVQLSFLSLSLSSDHHLYITGFFEGNADFDKSDLIASGNMTSSGDDDIFLLKLTNKGEFLWVKKFGGYSGISRGQRLILKGNSLWTSGLFSSGFNFSQAFESYDYHTCQSEFCAYVLKLNDNHAPALTVPLPEKITLIEDGSRELNIDISDADADPLTLEFYSSNKTLLPDDNLFFVNNTLSIQPAINEYGESIVSVVLNDGSVEIVDQINLIVHPVNDPPEFTKGSNQRVDEDCGVQTVSWTSHISTGPQNESNQNISFIVVNIDNPSILSGMPVISSNGELTYTPAENAYGQTTITLYARDDGGLLNNGSDTSSSQQFIIYIDPINDCPSFSKGNNLVVSNYSGKQTITNWALNIHPGFLKAIKQLIFQCLQINLIYLTKSPSFILMAHWSFAPIRKQQALLTLLFLFMTMVDWIKMAVIQAFKKHLRLQLNQHIIRYAWK</sequence>
<organism evidence="2 3">
    <name type="scientific">Candidatus Magnetoglobus multicellularis str. Araruama</name>
    <dbReference type="NCBI Taxonomy" id="890399"/>
    <lineage>
        <taxon>Bacteria</taxon>
        <taxon>Pseudomonadati</taxon>
        <taxon>Thermodesulfobacteriota</taxon>
        <taxon>Desulfobacteria</taxon>
        <taxon>Desulfobacterales</taxon>
        <taxon>Desulfobacteraceae</taxon>
        <taxon>Candidatus Magnetoglobus</taxon>
    </lineage>
</organism>
<evidence type="ECO:0008006" key="4">
    <source>
        <dbReference type="Google" id="ProtNLM"/>
    </source>
</evidence>
<comment type="caution">
    <text evidence="2">The sequence shown here is derived from an EMBL/GenBank/DDBJ whole genome shotgun (WGS) entry which is preliminary data.</text>
</comment>
<accession>A0A1V1NZP4</accession>
<evidence type="ECO:0000256" key="1">
    <source>
        <dbReference type="SAM" id="Phobius"/>
    </source>
</evidence>
<keyword evidence="1" id="KW-0812">Transmembrane</keyword>
<keyword evidence="1" id="KW-1133">Transmembrane helix</keyword>
<feature type="transmembrane region" description="Helical" evidence="1">
    <location>
        <begin position="629"/>
        <end position="648"/>
    </location>
</feature>
<evidence type="ECO:0000313" key="3">
    <source>
        <dbReference type="Proteomes" id="UP000189670"/>
    </source>
</evidence>
<evidence type="ECO:0000313" key="2">
    <source>
        <dbReference type="EMBL" id="ETR67975.1"/>
    </source>
</evidence>
<reference evidence="3" key="1">
    <citation type="submission" date="2012-11" db="EMBL/GenBank/DDBJ databases">
        <authorList>
            <person name="Lucero-Rivera Y.E."/>
            <person name="Tovar-Ramirez D."/>
        </authorList>
    </citation>
    <scope>NUCLEOTIDE SEQUENCE [LARGE SCALE GENOMIC DNA]</scope>
    <source>
        <strain evidence="3">Araruama</strain>
    </source>
</reference>